<evidence type="ECO:0000256" key="8">
    <source>
        <dbReference type="PIRNR" id="PIRNR000485"/>
    </source>
</evidence>
<dbReference type="InterPro" id="IPR035584">
    <property type="entry name" value="PurF_N"/>
</dbReference>
<dbReference type="InterPro" id="IPR017932">
    <property type="entry name" value="GATase_2_dom"/>
</dbReference>
<evidence type="ECO:0000256" key="9">
    <source>
        <dbReference type="PIRSR" id="PIRSR000485-1"/>
    </source>
</evidence>
<evidence type="ECO:0000313" key="12">
    <source>
        <dbReference type="EMBL" id="RCL44466.1"/>
    </source>
</evidence>
<dbReference type="SUPFAM" id="SSF56235">
    <property type="entry name" value="N-terminal nucleophile aminohydrolases (Ntn hydrolases)"/>
    <property type="match status" value="1"/>
</dbReference>
<feature type="active site" description="Nucleophile" evidence="7 9">
    <location>
        <position position="2"/>
    </location>
</feature>
<keyword evidence="3 7" id="KW-0328">Glycosyltransferase</keyword>
<comment type="caution">
    <text evidence="12">The sequence shown here is derived from an EMBL/GenBank/DDBJ whole genome shotgun (WGS) entry which is preliminary data.</text>
</comment>
<dbReference type="EC" id="2.4.2.14" evidence="7"/>
<dbReference type="GO" id="GO:0004044">
    <property type="term" value="F:amidophosphoribosyltransferase activity"/>
    <property type="evidence" value="ECO:0007669"/>
    <property type="project" value="UniProtKB-UniRule"/>
</dbReference>
<comment type="caution">
    <text evidence="7">Lacks conserved residue(s) required for the propagation of feature annotation.</text>
</comment>
<evidence type="ECO:0000256" key="6">
    <source>
        <dbReference type="ARBA" id="ARBA00022962"/>
    </source>
</evidence>
<dbReference type="Gene3D" id="3.40.50.2020">
    <property type="match status" value="1"/>
</dbReference>
<keyword evidence="5 7" id="KW-0658">Purine biosynthesis</keyword>
<keyword evidence="7 10" id="KW-0460">Magnesium</keyword>
<comment type="cofactor">
    <cofactor evidence="7 10">
        <name>Mg(2+)</name>
        <dbReference type="ChEBI" id="CHEBI:18420"/>
    </cofactor>
    <text evidence="7 10">Binds 1 Mg(2+) ion per subunit.</text>
</comment>
<name>A0A368C682_9GAMM</name>
<comment type="pathway">
    <text evidence="1 7 8">Purine metabolism; IMP biosynthesis via de novo pathway; N(1)-(5-phospho-D-ribosyl)glycinamide from 5-phospho-alpha-D-ribose 1-diphosphate: step 1/2.</text>
</comment>
<gene>
    <name evidence="7" type="primary">purF</name>
    <name evidence="12" type="ORF">DBW92_03085</name>
</gene>
<dbReference type="PROSITE" id="PS51278">
    <property type="entry name" value="GATASE_TYPE_2"/>
    <property type="match status" value="1"/>
</dbReference>
<dbReference type="PIRSF" id="PIRSF000485">
    <property type="entry name" value="Amd_phspho_trans"/>
    <property type="match status" value="1"/>
</dbReference>
<evidence type="ECO:0000256" key="10">
    <source>
        <dbReference type="PIRSR" id="PIRSR000485-2"/>
    </source>
</evidence>
<dbReference type="InterPro" id="IPR029057">
    <property type="entry name" value="PRTase-like"/>
</dbReference>
<dbReference type="Pfam" id="PF00156">
    <property type="entry name" value="Pribosyltran"/>
    <property type="match status" value="1"/>
</dbReference>
<dbReference type="Proteomes" id="UP000252915">
    <property type="component" value="Unassembled WGS sequence"/>
</dbReference>
<feature type="binding site" evidence="7 10">
    <location>
        <position position="367"/>
    </location>
    <ligand>
        <name>Mg(2+)</name>
        <dbReference type="ChEBI" id="CHEBI:18420"/>
    </ligand>
</feature>
<dbReference type="PANTHER" id="PTHR11907">
    <property type="entry name" value="AMIDOPHOSPHORIBOSYLTRANSFERASE"/>
    <property type="match status" value="1"/>
</dbReference>
<dbReference type="GO" id="GO:0006189">
    <property type="term" value="P:'de novo' IMP biosynthetic process"/>
    <property type="evidence" value="ECO:0007669"/>
    <property type="project" value="UniProtKB-UniRule"/>
</dbReference>
<dbReference type="SUPFAM" id="SSF53271">
    <property type="entry name" value="PRTase-like"/>
    <property type="match status" value="1"/>
</dbReference>
<comment type="function">
    <text evidence="7">Catalyzes the formation of phosphoribosylamine from phosphoribosylpyrophosphate (PRPP) and glutamine.</text>
</comment>
<keyword evidence="7 10" id="KW-0479">Metal-binding</keyword>
<dbReference type="AlphaFoldDB" id="A0A368C682"/>
<evidence type="ECO:0000256" key="2">
    <source>
        <dbReference type="ARBA" id="ARBA00010138"/>
    </source>
</evidence>
<feature type="binding site" evidence="7 10">
    <location>
        <position position="366"/>
    </location>
    <ligand>
        <name>Mg(2+)</name>
        <dbReference type="ChEBI" id="CHEBI:18420"/>
    </ligand>
</feature>
<comment type="similarity">
    <text evidence="2 7 8">In the C-terminal section; belongs to the purine/pyrimidine phosphoribosyltransferase family.</text>
</comment>
<dbReference type="HAMAP" id="MF_01931">
    <property type="entry name" value="PurF"/>
    <property type="match status" value="1"/>
</dbReference>
<keyword evidence="6 7" id="KW-0315">Glutamine amidotransferase</keyword>
<dbReference type="GO" id="GO:0009113">
    <property type="term" value="P:purine nucleobase biosynthetic process"/>
    <property type="evidence" value="ECO:0007669"/>
    <property type="project" value="UniProtKB-UniRule"/>
</dbReference>
<dbReference type="EMBL" id="QOPI01000015">
    <property type="protein sequence ID" value="RCL44466.1"/>
    <property type="molecule type" value="Genomic_DNA"/>
</dbReference>
<comment type="catalytic activity">
    <reaction evidence="7 8">
        <text>5-phospho-beta-D-ribosylamine + L-glutamate + diphosphate = 5-phospho-alpha-D-ribose 1-diphosphate + L-glutamine + H2O</text>
        <dbReference type="Rhea" id="RHEA:14905"/>
        <dbReference type="ChEBI" id="CHEBI:15377"/>
        <dbReference type="ChEBI" id="CHEBI:29985"/>
        <dbReference type="ChEBI" id="CHEBI:33019"/>
        <dbReference type="ChEBI" id="CHEBI:58017"/>
        <dbReference type="ChEBI" id="CHEBI:58359"/>
        <dbReference type="ChEBI" id="CHEBI:58681"/>
        <dbReference type="EC" id="2.4.2.14"/>
    </reaction>
</comment>
<reference evidence="12 13" key="1">
    <citation type="journal article" date="2018" name="Microbiome">
        <title>Fine metagenomic profile of the Mediterranean stratified and mixed water columns revealed by assembly and recruitment.</title>
        <authorList>
            <person name="Haro-Moreno J.M."/>
            <person name="Lopez-Perez M."/>
            <person name="De La Torre J.R."/>
            <person name="Picazo A."/>
            <person name="Camacho A."/>
            <person name="Rodriguez-Valera F."/>
        </authorList>
    </citation>
    <scope>NUCLEOTIDE SEQUENCE [LARGE SCALE GENOMIC DNA]</scope>
    <source>
        <strain evidence="12">MED-G78</strain>
    </source>
</reference>
<dbReference type="UniPathway" id="UPA00074">
    <property type="reaction ID" value="UER00124"/>
</dbReference>
<keyword evidence="4 7" id="KW-0808">Transferase</keyword>
<evidence type="ECO:0000256" key="7">
    <source>
        <dbReference type="HAMAP-Rule" id="MF_01931"/>
    </source>
</evidence>
<evidence type="ECO:0000313" key="13">
    <source>
        <dbReference type="Proteomes" id="UP000252915"/>
    </source>
</evidence>
<evidence type="ECO:0000256" key="1">
    <source>
        <dbReference type="ARBA" id="ARBA00005209"/>
    </source>
</evidence>
<dbReference type="Pfam" id="PF13522">
    <property type="entry name" value="GATase_6"/>
    <property type="match status" value="1"/>
</dbReference>
<feature type="binding site" evidence="7 10">
    <location>
        <position position="304"/>
    </location>
    <ligand>
        <name>Mg(2+)</name>
        <dbReference type="ChEBI" id="CHEBI:18420"/>
    </ligand>
</feature>
<dbReference type="NCBIfam" id="TIGR01134">
    <property type="entry name" value="purF"/>
    <property type="match status" value="1"/>
</dbReference>
<accession>A0A368C682</accession>
<evidence type="ECO:0000259" key="11">
    <source>
        <dbReference type="PROSITE" id="PS51278"/>
    </source>
</evidence>
<proteinExistence type="inferred from homology"/>
<dbReference type="InterPro" id="IPR029055">
    <property type="entry name" value="Ntn_hydrolases_N"/>
</dbReference>
<evidence type="ECO:0000256" key="5">
    <source>
        <dbReference type="ARBA" id="ARBA00022755"/>
    </source>
</evidence>
<sequence length="497" mass="55847">MCGIIGISAEANVAGDIYDALLMLQHRGQDSAGMVVCDAEGKLNSRKSIGYVRDVFVQRHMDKLVGNYGVGHVRYPTAGGAGKEFAQPMYVNSPYGISLAHNGNLTNSESLANELFHAEMRHINTDSDSEVLLNIFAHELGKQREIYPEARHIFKAIKKTHRRCDGAYAVIGLITGFGLVAFRDPNGIRPLIIGIRKGKTRDEYMIASENSAFTSLGFETLRDIEPGEAIFIDNNGTLFTQQCAETYQQRPCIFEYVYFSRPDSTLDQISVYKSRMRMGKKLANKITKIRPDHDIDVVIPIPDSSTTAALQLADELKIPYREGFVKNRYIGRTFIMPHQEERRKSVRRKLNILDLEFKNKNVLLVDDSIVRGTTSRKIIEMAKEAGAKKVYFASAAPAVKYQNLYGIDMPATKELIASNKTDEEVCQEIGADWLIYQDLEDLIVSVQEGNPSIKEFECSVFTGKYITHLNEGYLENLENTRDDDSKIVRIEASQNTS</sequence>
<dbReference type="InterPro" id="IPR005854">
    <property type="entry name" value="PurF"/>
</dbReference>
<dbReference type="InterPro" id="IPR000836">
    <property type="entry name" value="PRTase_dom"/>
</dbReference>
<evidence type="ECO:0000256" key="4">
    <source>
        <dbReference type="ARBA" id="ARBA00022679"/>
    </source>
</evidence>
<dbReference type="CDD" id="cd00715">
    <property type="entry name" value="GPATase_N"/>
    <property type="match status" value="1"/>
</dbReference>
<dbReference type="Gene3D" id="3.60.20.10">
    <property type="entry name" value="Glutamine Phosphoribosylpyrophosphate, subunit 1, domain 1"/>
    <property type="match status" value="1"/>
</dbReference>
<protein>
    <recommendedName>
        <fullName evidence="7">Amidophosphoribosyltransferase</fullName>
        <shortName evidence="7">ATase</shortName>
        <ecNumber evidence="7">2.4.2.14</ecNumber>
    </recommendedName>
    <alternativeName>
        <fullName evidence="7">Glutamine phosphoribosylpyrophosphate amidotransferase</fullName>
        <shortName evidence="7">GPATase</shortName>
    </alternativeName>
</protein>
<dbReference type="CDD" id="cd06223">
    <property type="entry name" value="PRTases_typeI"/>
    <property type="match status" value="1"/>
</dbReference>
<organism evidence="12 13">
    <name type="scientific">SAR86 cluster bacterium</name>
    <dbReference type="NCBI Taxonomy" id="2030880"/>
    <lineage>
        <taxon>Bacteria</taxon>
        <taxon>Pseudomonadati</taxon>
        <taxon>Pseudomonadota</taxon>
        <taxon>Gammaproteobacteria</taxon>
        <taxon>SAR86 cluster</taxon>
    </lineage>
</organism>
<feature type="domain" description="Glutamine amidotransferase type-2" evidence="11">
    <location>
        <begin position="2"/>
        <end position="235"/>
    </location>
</feature>
<evidence type="ECO:0000256" key="3">
    <source>
        <dbReference type="ARBA" id="ARBA00022676"/>
    </source>
</evidence>
<dbReference type="GO" id="GO:0000287">
    <property type="term" value="F:magnesium ion binding"/>
    <property type="evidence" value="ECO:0007669"/>
    <property type="project" value="UniProtKB-UniRule"/>
</dbReference>